<dbReference type="UniPathway" id="UPA00148">
    <property type="reaction ID" value="UER00233"/>
</dbReference>
<dbReference type="PANTHER" id="PTHR12213">
    <property type="entry name" value="CORRINOID ADENOSYLTRANSFERASE"/>
    <property type="match status" value="1"/>
</dbReference>
<dbReference type="GO" id="GO:0005524">
    <property type="term" value="F:ATP binding"/>
    <property type="evidence" value="ECO:0007669"/>
    <property type="project" value="UniProtKB-UniRule"/>
</dbReference>
<comment type="pathway">
    <text evidence="4">Cofactor biosynthesis; adenosylcobalamin biosynthesis; adenosylcobalamin from cob(II)yrinate a,c-diamide: step 2/7.</text>
</comment>
<accession>A0A5C1QP53</accession>
<keyword evidence="3 4" id="KW-0067">ATP-binding</keyword>
<protein>
    <recommendedName>
        <fullName evidence="4">Corrinoid adenosyltransferase</fullName>
        <ecNumber evidence="4">2.5.1.17</ecNumber>
    </recommendedName>
    <alternativeName>
        <fullName evidence="4">Cob(II)alamin adenosyltransferase</fullName>
    </alternativeName>
    <alternativeName>
        <fullName evidence="4">Cob(II)yrinic acid a,c-diamide adenosyltransferase</fullName>
    </alternativeName>
    <alternativeName>
        <fullName evidence="4">Cobinamide/cobalamin adenosyltransferase</fullName>
    </alternativeName>
</protein>
<dbReference type="NCBIfam" id="TIGR00636">
    <property type="entry name" value="PduO_Nterm"/>
    <property type="match status" value="1"/>
</dbReference>
<dbReference type="GO" id="GO:0009236">
    <property type="term" value="P:cobalamin biosynthetic process"/>
    <property type="evidence" value="ECO:0007669"/>
    <property type="project" value="UniProtKB-UniRule"/>
</dbReference>
<dbReference type="InterPro" id="IPR029499">
    <property type="entry name" value="PduO-typ"/>
</dbReference>
<gene>
    <name evidence="6" type="ORF">EXM22_14485</name>
</gene>
<dbReference type="RefSeq" id="WP_149487204.1">
    <property type="nucleotide sequence ID" value="NZ_CP036150.1"/>
</dbReference>
<evidence type="ECO:0000256" key="2">
    <source>
        <dbReference type="ARBA" id="ARBA00022741"/>
    </source>
</evidence>
<sequence length="193" mass="22226">MRKNKLDFDQITTRGGDSGDTSLFNGERRRKDDPLFYLLGDLDEFSSSLGVVKAGLRQFGPLSNDDIRKVKWLALIEKIQADLIILGGMVADPDNRSKLRNTALGEKETVYLEEFQKKMMEITHFPREFIHPGETIYSAWIDVSRTVCRRCERQIVSLIRNGVMTHLIPGQVYLNRLSDLLFVSARYWEQVVD</sequence>
<evidence type="ECO:0000259" key="5">
    <source>
        <dbReference type="Pfam" id="PF01923"/>
    </source>
</evidence>
<keyword evidence="1 4" id="KW-0808">Transferase</keyword>
<dbReference type="OrthoDB" id="9778896at2"/>
<comment type="catalytic activity">
    <reaction evidence="4">
        <text>2 cob(II)alamin + reduced [electron-transfer flavoprotein] + 2 ATP = 2 adenosylcob(III)alamin + 2 triphosphate + oxidized [electron-transfer flavoprotein] + 3 H(+)</text>
        <dbReference type="Rhea" id="RHEA:28671"/>
        <dbReference type="Rhea" id="RHEA-COMP:10685"/>
        <dbReference type="Rhea" id="RHEA-COMP:10686"/>
        <dbReference type="ChEBI" id="CHEBI:15378"/>
        <dbReference type="ChEBI" id="CHEBI:16304"/>
        <dbReference type="ChEBI" id="CHEBI:18036"/>
        <dbReference type="ChEBI" id="CHEBI:18408"/>
        <dbReference type="ChEBI" id="CHEBI:30616"/>
        <dbReference type="ChEBI" id="CHEBI:57692"/>
        <dbReference type="ChEBI" id="CHEBI:58307"/>
        <dbReference type="EC" id="2.5.1.17"/>
    </reaction>
</comment>
<evidence type="ECO:0000313" key="6">
    <source>
        <dbReference type="EMBL" id="QEN09128.1"/>
    </source>
</evidence>
<dbReference type="Pfam" id="PF01923">
    <property type="entry name" value="Cob_adeno_trans"/>
    <property type="match status" value="1"/>
</dbReference>
<keyword evidence="7" id="KW-1185">Reference proteome</keyword>
<comment type="catalytic activity">
    <reaction evidence="4">
        <text>2 cob(II)yrinate a,c diamide + reduced [electron-transfer flavoprotein] + 2 ATP = 2 adenosylcob(III)yrinate a,c-diamide + 2 triphosphate + oxidized [electron-transfer flavoprotein] + 3 H(+)</text>
        <dbReference type="Rhea" id="RHEA:11528"/>
        <dbReference type="Rhea" id="RHEA-COMP:10685"/>
        <dbReference type="Rhea" id="RHEA-COMP:10686"/>
        <dbReference type="ChEBI" id="CHEBI:15378"/>
        <dbReference type="ChEBI" id="CHEBI:18036"/>
        <dbReference type="ChEBI" id="CHEBI:30616"/>
        <dbReference type="ChEBI" id="CHEBI:57692"/>
        <dbReference type="ChEBI" id="CHEBI:58307"/>
        <dbReference type="ChEBI" id="CHEBI:58503"/>
        <dbReference type="ChEBI" id="CHEBI:58537"/>
        <dbReference type="EC" id="2.5.1.17"/>
    </reaction>
</comment>
<dbReference type="SUPFAM" id="SSF89028">
    <property type="entry name" value="Cobalamin adenosyltransferase-like"/>
    <property type="match status" value="1"/>
</dbReference>
<proteinExistence type="inferred from homology"/>
<organism evidence="6 7">
    <name type="scientific">Oceanispirochaeta crateris</name>
    <dbReference type="NCBI Taxonomy" id="2518645"/>
    <lineage>
        <taxon>Bacteria</taxon>
        <taxon>Pseudomonadati</taxon>
        <taxon>Spirochaetota</taxon>
        <taxon>Spirochaetia</taxon>
        <taxon>Spirochaetales</taxon>
        <taxon>Spirochaetaceae</taxon>
        <taxon>Oceanispirochaeta</taxon>
    </lineage>
</organism>
<name>A0A5C1QP53_9SPIO</name>
<keyword evidence="2 4" id="KW-0547">Nucleotide-binding</keyword>
<evidence type="ECO:0000256" key="1">
    <source>
        <dbReference type="ARBA" id="ARBA00022679"/>
    </source>
</evidence>
<dbReference type="EMBL" id="CP036150">
    <property type="protein sequence ID" value="QEN09128.1"/>
    <property type="molecule type" value="Genomic_DNA"/>
</dbReference>
<dbReference type="Gene3D" id="1.20.1200.10">
    <property type="entry name" value="Cobalamin adenosyltransferase-like"/>
    <property type="match status" value="1"/>
</dbReference>
<dbReference type="PANTHER" id="PTHR12213:SF0">
    <property type="entry name" value="CORRINOID ADENOSYLTRANSFERASE MMAB"/>
    <property type="match status" value="1"/>
</dbReference>
<dbReference type="AlphaFoldDB" id="A0A5C1QP53"/>
<evidence type="ECO:0000313" key="7">
    <source>
        <dbReference type="Proteomes" id="UP000324209"/>
    </source>
</evidence>
<keyword evidence="4" id="KW-0169">Cobalamin biosynthesis</keyword>
<dbReference type="EC" id="2.5.1.17" evidence="4"/>
<evidence type="ECO:0000256" key="3">
    <source>
        <dbReference type="ARBA" id="ARBA00022840"/>
    </source>
</evidence>
<dbReference type="Proteomes" id="UP000324209">
    <property type="component" value="Chromosome"/>
</dbReference>
<evidence type="ECO:0000256" key="4">
    <source>
        <dbReference type="RuleBase" id="RU366026"/>
    </source>
</evidence>
<reference evidence="6 7" key="1">
    <citation type="submission" date="2019-02" db="EMBL/GenBank/DDBJ databases">
        <title>Complete Genome Sequence and Methylome Analysis of free living Spirochaetas.</title>
        <authorList>
            <person name="Fomenkov A."/>
            <person name="Dubinina G."/>
            <person name="Leshcheva N."/>
            <person name="Mikheeva N."/>
            <person name="Grabovich M."/>
            <person name="Vincze T."/>
            <person name="Roberts R.J."/>
        </authorList>
    </citation>
    <scope>NUCLEOTIDE SEQUENCE [LARGE SCALE GENOMIC DNA]</scope>
    <source>
        <strain evidence="6 7">K2</strain>
    </source>
</reference>
<feature type="domain" description="Cobalamin adenosyltransferase-like" evidence="5">
    <location>
        <begin position="11"/>
        <end position="187"/>
    </location>
</feature>
<dbReference type="InterPro" id="IPR036451">
    <property type="entry name" value="CblAdoTrfase-like_sf"/>
</dbReference>
<dbReference type="InterPro" id="IPR016030">
    <property type="entry name" value="CblAdoTrfase-like"/>
</dbReference>
<comment type="similarity">
    <text evidence="4">Belongs to the Cob(I)alamin adenosyltransferase family.</text>
</comment>
<dbReference type="KEGG" id="ock:EXM22_14485"/>
<dbReference type="GO" id="GO:0008817">
    <property type="term" value="F:corrinoid adenosyltransferase activity"/>
    <property type="evidence" value="ECO:0007669"/>
    <property type="project" value="UniProtKB-UniRule"/>
</dbReference>